<dbReference type="GO" id="GO:0008320">
    <property type="term" value="F:protein transmembrane transporter activity"/>
    <property type="evidence" value="ECO:0007669"/>
    <property type="project" value="TreeGrafter"/>
</dbReference>
<dbReference type="STRING" id="6182.A0A4Z2D1B5"/>
<feature type="transmembrane region" description="Helical" evidence="11">
    <location>
        <begin position="25"/>
        <end position="47"/>
    </location>
</feature>
<accession>A0A4Z2D1B5</accession>
<dbReference type="Proteomes" id="UP000311919">
    <property type="component" value="Unassembled WGS sequence"/>
</dbReference>
<evidence type="ECO:0000256" key="4">
    <source>
        <dbReference type="ARBA" id="ARBA00022787"/>
    </source>
</evidence>
<proteinExistence type="inferred from homology"/>
<keyword evidence="6 11" id="KW-1133">Transmembrane helix</keyword>
<reference evidence="12 13" key="1">
    <citation type="submission" date="2019-03" db="EMBL/GenBank/DDBJ databases">
        <title>An improved genome assembly of the fluke Schistosoma japonicum.</title>
        <authorList>
            <person name="Hu W."/>
            <person name="Luo F."/>
            <person name="Yin M."/>
            <person name="Mo X."/>
            <person name="Sun C."/>
            <person name="Wu Q."/>
            <person name="Zhu B."/>
            <person name="Xiang M."/>
            <person name="Wang J."/>
            <person name="Wang Y."/>
            <person name="Zhang T."/>
            <person name="Xu B."/>
            <person name="Zheng H."/>
            <person name="Feng Z."/>
        </authorList>
    </citation>
    <scope>NUCLEOTIDE SEQUENCE [LARGE SCALE GENOMIC DNA]</scope>
    <source>
        <strain evidence="12">HuSjv2</strain>
        <tissue evidence="12">Worms</tissue>
    </source>
</reference>
<keyword evidence="8 11" id="KW-0472">Membrane</keyword>
<dbReference type="EMBL" id="SKCS01000363">
    <property type="protein sequence ID" value="TNN10295.1"/>
    <property type="molecule type" value="Genomic_DNA"/>
</dbReference>
<keyword evidence="5 10" id="KW-0802">TPR repeat</keyword>
<evidence type="ECO:0000313" key="12">
    <source>
        <dbReference type="EMBL" id="TNN10295.1"/>
    </source>
</evidence>
<sequence>MSLSRLVVDSKLQGWRSRLVPRVSWRTAVIIGIPVGIAGLTFLAYYLKNKKEKNDAELTPETPLEAALALKLKGNKFFKGGQYAQAISLYDEGLKKCPLDAVQERAAFYQNRAAAKENQRQYESAIEDCSLALSLTPNYLKALNRRAHLYEKLKKLDECLLDITACCIFEKFKNADNIVFMDQILKTIGQQKAQEERSNLFHELPSASFIRNYLSAFACNPFTVTSSSSQLSRHNSLTTDNPTTINGVISDEHSVSNTSNTELASNNINSNQYDATQFKEPLQSAFANLNLALDYMTKGNYNQSSDCALKSVNLFESVLSDKSFGDAKDLLNSPPLPTLNDSNGVTVSKSNSDIISETTTNGHQDEHEGEINITTTTTPLLPSNTNPSSPKKVQTNESIKAYIKEAYNQASLLHATYQALAGRSEEAKERFQNIGAPDSGASLVVRVNALIKSACLSMSVDQDVASCLYDFQRAQSAWSECPDIYLHRGQINLLADQLDEALHDLNTAVKLKPEFSVAQAQRLYTLYRCALTSGDISKVDSRIEEFRRLVKKYPNCLETYSLFAQILSERGDFQESDKIFADLINLSPDSGLAYAHRGLLQLKWKQDRDAALSYFIEGIKKDPKCELIHELLGQLSVEKGQFIDALKHFNLAIKQAKTQNDLAHLIALREGVNAQLIVCEKYKISIPDVVASIQHEQQKFLMAMQEKL</sequence>
<dbReference type="GO" id="GO:0030150">
    <property type="term" value="P:protein import into mitochondrial matrix"/>
    <property type="evidence" value="ECO:0007669"/>
    <property type="project" value="TreeGrafter"/>
</dbReference>
<feature type="repeat" description="TPR" evidence="10">
    <location>
        <begin position="557"/>
        <end position="590"/>
    </location>
</feature>
<evidence type="ECO:0000256" key="10">
    <source>
        <dbReference type="PROSITE-ProRule" id="PRU00339"/>
    </source>
</evidence>
<evidence type="ECO:0000313" key="13">
    <source>
        <dbReference type="Proteomes" id="UP000311919"/>
    </source>
</evidence>
<dbReference type="GO" id="GO:0030943">
    <property type="term" value="F:mitochondrion targeting sequence binding"/>
    <property type="evidence" value="ECO:0007669"/>
    <property type="project" value="TreeGrafter"/>
</dbReference>
<keyword evidence="13" id="KW-1185">Reference proteome</keyword>
<keyword evidence="4" id="KW-1000">Mitochondrion outer membrane</keyword>
<dbReference type="PANTHER" id="PTHR46208:SF1">
    <property type="entry name" value="MITOCHONDRIAL IMPORT RECEPTOR SUBUNIT TOM70"/>
    <property type="match status" value="1"/>
</dbReference>
<keyword evidence="7" id="KW-0496">Mitochondrion</keyword>
<protein>
    <submittedName>
        <fullName evidence="12">Mitochondrial import receptor subunit TOM70 isoform 2</fullName>
    </submittedName>
</protein>
<comment type="similarity">
    <text evidence="9">Belongs to the Tom70 family.</text>
</comment>
<dbReference type="SUPFAM" id="SSF48452">
    <property type="entry name" value="TPR-like"/>
    <property type="match status" value="1"/>
</dbReference>
<evidence type="ECO:0000256" key="3">
    <source>
        <dbReference type="ARBA" id="ARBA00022737"/>
    </source>
</evidence>
<dbReference type="GO" id="GO:0005741">
    <property type="term" value="C:mitochondrial outer membrane"/>
    <property type="evidence" value="ECO:0007669"/>
    <property type="project" value="UniProtKB-SubCell"/>
</dbReference>
<evidence type="ECO:0000256" key="2">
    <source>
        <dbReference type="ARBA" id="ARBA00022692"/>
    </source>
</evidence>
<dbReference type="InterPro" id="IPR011990">
    <property type="entry name" value="TPR-like_helical_dom_sf"/>
</dbReference>
<dbReference type="OrthoDB" id="66418at2759"/>
<dbReference type="PROSITE" id="PS50005">
    <property type="entry name" value="TPR"/>
    <property type="match status" value="2"/>
</dbReference>
<comment type="caution">
    <text evidence="12">The sequence shown here is derived from an EMBL/GenBank/DDBJ whole genome shotgun (WGS) entry which is preliminary data.</text>
</comment>
<keyword evidence="3" id="KW-0677">Repeat</keyword>
<evidence type="ECO:0000256" key="1">
    <source>
        <dbReference type="ARBA" id="ARBA00004572"/>
    </source>
</evidence>
<feature type="repeat" description="TPR" evidence="10">
    <location>
        <begin position="482"/>
        <end position="515"/>
    </location>
</feature>
<name>A0A4Z2D1B5_SCHJA</name>
<dbReference type="Pfam" id="PF13181">
    <property type="entry name" value="TPR_8"/>
    <property type="match status" value="1"/>
</dbReference>
<dbReference type="AlphaFoldDB" id="A0A4Z2D1B5"/>
<evidence type="ECO:0000256" key="6">
    <source>
        <dbReference type="ARBA" id="ARBA00022989"/>
    </source>
</evidence>
<dbReference type="InterPro" id="IPR019734">
    <property type="entry name" value="TPR_rpt"/>
</dbReference>
<dbReference type="SUPFAM" id="SSF48439">
    <property type="entry name" value="Protein prenylyltransferase"/>
    <property type="match status" value="1"/>
</dbReference>
<keyword evidence="12" id="KW-0675">Receptor</keyword>
<evidence type="ECO:0000256" key="11">
    <source>
        <dbReference type="SAM" id="Phobius"/>
    </source>
</evidence>
<dbReference type="PANTHER" id="PTHR46208">
    <property type="entry name" value="MITOCHONDRIAL IMPORT RECEPTOR SUBUNIT TOM70"/>
    <property type="match status" value="1"/>
</dbReference>
<evidence type="ECO:0000256" key="8">
    <source>
        <dbReference type="ARBA" id="ARBA00023136"/>
    </source>
</evidence>
<gene>
    <name evidence="12" type="ORF">EWB00_005503</name>
</gene>
<dbReference type="Gene3D" id="1.25.40.10">
    <property type="entry name" value="Tetratricopeptide repeat domain"/>
    <property type="match status" value="2"/>
</dbReference>
<dbReference type="GO" id="GO:0045039">
    <property type="term" value="P:protein insertion into mitochondrial inner membrane"/>
    <property type="evidence" value="ECO:0007669"/>
    <property type="project" value="TreeGrafter"/>
</dbReference>
<evidence type="ECO:0000256" key="5">
    <source>
        <dbReference type="ARBA" id="ARBA00022803"/>
    </source>
</evidence>
<evidence type="ECO:0000256" key="7">
    <source>
        <dbReference type="ARBA" id="ARBA00023128"/>
    </source>
</evidence>
<organism evidence="12 13">
    <name type="scientific">Schistosoma japonicum</name>
    <name type="common">Blood fluke</name>
    <dbReference type="NCBI Taxonomy" id="6182"/>
    <lineage>
        <taxon>Eukaryota</taxon>
        <taxon>Metazoa</taxon>
        <taxon>Spiralia</taxon>
        <taxon>Lophotrochozoa</taxon>
        <taxon>Platyhelminthes</taxon>
        <taxon>Trematoda</taxon>
        <taxon>Digenea</taxon>
        <taxon>Strigeidida</taxon>
        <taxon>Schistosomatoidea</taxon>
        <taxon>Schistosomatidae</taxon>
        <taxon>Schistosoma</taxon>
    </lineage>
</organism>
<dbReference type="SMART" id="SM00028">
    <property type="entry name" value="TPR"/>
    <property type="match status" value="8"/>
</dbReference>
<comment type="subcellular location">
    <subcellularLocation>
        <location evidence="1">Mitochondrion outer membrane</location>
        <topology evidence="1">Single-pass membrane protein</topology>
    </subcellularLocation>
</comment>
<evidence type="ECO:0000256" key="9">
    <source>
        <dbReference type="ARBA" id="ARBA00038030"/>
    </source>
</evidence>
<keyword evidence="2 11" id="KW-0812">Transmembrane</keyword>